<keyword evidence="1" id="KW-0175">Coiled coil</keyword>
<comment type="caution">
    <text evidence="2">The sequence shown here is derived from an EMBL/GenBank/DDBJ whole genome shotgun (WGS) entry which is preliminary data.</text>
</comment>
<evidence type="ECO:0000313" key="2">
    <source>
        <dbReference type="EMBL" id="CAD8121186.1"/>
    </source>
</evidence>
<sequence>MKGWQNQLDIIQKLKRNDDQVQKIKQFENNEYLTTLQINDHLKYVFPQSQCLSMAQLIESIKYNFIKIYKGQLLIIVQQILEHLQKLHQNIQISHGRLLPKNIIIKLKNDQRSEFAILKSKNTTNNKLTILHTKFFIEQIYFVNYRLIDDINYQINCLQDIDDILDCSIELIEAFKYQKCELLQFIVNTLKEYKKDQFKKDLIVIVQFIQDQNYIYIDNKKQRIKNFEKQKTPIIKQVNPKTIKCIEDEKYGILSKRQRVYTLIQNHIQLFQTYDISKEFSYHKQFDQAENDKDNFEELKIFLVFESIIKQQQMRIIWDKYGAFFESWDQDLEKLNQEIVRQTDQNNQQILKTHFFQVLQEFNNVYQITDEIKNHIEKIYKFNIEYDYQKAKDIFILELQIQAQNFDSKNIQILIDQVKSNVKLELQEYYNVILMIEVLNLISDLI</sequence>
<proteinExistence type="predicted"/>
<keyword evidence="3" id="KW-1185">Reference proteome</keyword>
<dbReference type="AlphaFoldDB" id="A0A8S1QZI6"/>
<dbReference type="Proteomes" id="UP000692954">
    <property type="component" value="Unassembled WGS sequence"/>
</dbReference>
<reference evidence="2" key="1">
    <citation type="submission" date="2021-01" db="EMBL/GenBank/DDBJ databases">
        <authorList>
            <consortium name="Genoscope - CEA"/>
            <person name="William W."/>
        </authorList>
    </citation>
    <scope>NUCLEOTIDE SEQUENCE</scope>
</reference>
<evidence type="ECO:0000313" key="3">
    <source>
        <dbReference type="Proteomes" id="UP000692954"/>
    </source>
</evidence>
<dbReference type="EMBL" id="CAJJDN010000130">
    <property type="protein sequence ID" value="CAD8121186.1"/>
    <property type="molecule type" value="Genomic_DNA"/>
</dbReference>
<gene>
    <name evidence="2" type="ORF">PSON_ATCC_30995.1.T1300115</name>
</gene>
<evidence type="ECO:0000256" key="1">
    <source>
        <dbReference type="SAM" id="Coils"/>
    </source>
</evidence>
<feature type="coiled-coil region" evidence="1">
    <location>
        <begin position="325"/>
        <end position="352"/>
    </location>
</feature>
<accession>A0A8S1QZI6</accession>
<dbReference type="OrthoDB" id="310387at2759"/>
<protein>
    <submittedName>
        <fullName evidence="2">Uncharacterized protein</fullName>
    </submittedName>
</protein>
<name>A0A8S1QZI6_9CILI</name>
<organism evidence="2 3">
    <name type="scientific">Paramecium sonneborni</name>
    <dbReference type="NCBI Taxonomy" id="65129"/>
    <lineage>
        <taxon>Eukaryota</taxon>
        <taxon>Sar</taxon>
        <taxon>Alveolata</taxon>
        <taxon>Ciliophora</taxon>
        <taxon>Intramacronucleata</taxon>
        <taxon>Oligohymenophorea</taxon>
        <taxon>Peniculida</taxon>
        <taxon>Parameciidae</taxon>
        <taxon>Paramecium</taxon>
    </lineage>
</organism>